<sequence length="417" mass="42827">MAHSMDQTRRALLRAVPLSVTAGLAGCSALSGDDEPATDTATDTPTPEPVLDGDSSATEWLFPPSALERDNYPFVTLHPSAMLEYADALPEARVSNLQSDIGLSGFDTIGSLDGLYQFGQGVAVYDGPFDRDPLVAELTEAGFEEIGATHGFDRYTPDDERLVAVGESDVLLVDLRGGDLSVTADSVAGAALDAVTGEGDRYQDVSDDCATLLDALGTGHVRTGRIGSTALDGDGGVAQGARWRVDSETTAVTAATVFESADATDEDAVASWAAASGPFGETAPATASDGRVVSATADVPTGELGPFELSSSPDAAPQVALDFDYDADAGTVTVTHNGGDSVPATRLELRGDGFAERDSADQSESGLWNGETSGDDETVVAGDSVVVGVTPTYRLFVLYSPESGRGVTLGSSSGPEA</sequence>
<keyword evidence="4" id="KW-1185">Reference proteome</keyword>
<organism evidence="3 4">
    <name type="scientific">Halomicrobium mukohataei (strain ATCC 700874 / DSM 12286 / JCM 9738 / NCIMB 13541)</name>
    <name type="common">Haloarcula mukohataei</name>
    <dbReference type="NCBI Taxonomy" id="485914"/>
    <lineage>
        <taxon>Archaea</taxon>
        <taxon>Methanobacteriati</taxon>
        <taxon>Methanobacteriota</taxon>
        <taxon>Stenosarchaea group</taxon>
        <taxon>Halobacteria</taxon>
        <taxon>Halobacteriales</taxon>
        <taxon>Haloarculaceae</taxon>
        <taxon>Halomicrobium</taxon>
    </lineage>
</organism>
<name>C7P2A1_HALMD</name>
<evidence type="ECO:0000259" key="2">
    <source>
        <dbReference type="Pfam" id="PF07790"/>
    </source>
</evidence>
<dbReference type="HOGENOM" id="CLU_658257_0_0_2"/>
<dbReference type="KEGG" id="hmu:Hmuk_1204"/>
<dbReference type="AlphaFoldDB" id="C7P2A1"/>
<protein>
    <recommendedName>
        <fullName evidence="2">Archaeal Type IV pilin N-terminal domain-containing protein</fullName>
    </recommendedName>
</protein>
<evidence type="ECO:0000256" key="1">
    <source>
        <dbReference type="SAM" id="MobiDB-lite"/>
    </source>
</evidence>
<dbReference type="InterPro" id="IPR012859">
    <property type="entry name" value="Pilin_N_archaeal"/>
</dbReference>
<feature type="domain" description="Archaeal Type IV pilin N-terminal" evidence="2">
    <location>
        <begin position="308"/>
        <end position="350"/>
    </location>
</feature>
<dbReference type="Proteomes" id="UP000001746">
    <property type="component" value="Chromosome"/>
</dbReference>
<feature type="region of interest" description="Disordered" evidence="1">
    <location>
        <begin position="355"/>
        <end position="377"/>
    </location>
</feature>
<dbReference type="Pfam" id="PF07790">
    <property type="entry name" value="Pilin_N"/>
    <property type="match status" value="1"/>
</dbReference>
<accession>C7P2A1</accession>
<evidence type="ECO:0000313" key="3">
    <source>
        <dbReference type="EMBL" id="ACV47330.1"/>
    </source>
</evidence>
<dbReference type="eggNOG" id="arCOG09132">
    <property type="taxonomic scope" value="Archaea"/>
</dbReference>
<feature type="region of interest" description="Disordered" evidence="1">
    <location>
        <begin position="27"/>
        <end position="56"/>
    </location>
</feature>
<proteinExistence type="predicted"/>
<feature type="compositionally biased region" description="Polar residues" evidence="1">
    <location>
        <begin position="362"/>
        <end position="372"/>
    </location>
</feature>
<gene>
    <name evidence="3" type="ordered locus">Hmuk_1204</name>
</gene>
<evidence type="ECO:0000313" key="4">
    <source>
        <dbReference type="Proteomes" id="UP000001746"/>
    </source>
</evidence>
<reference evidence="3 4" key="1">
    <citation type="journal article" date="2009" name="Stand. Genomic Sci.">
        <title>Complete genome sequence of Halomicrobium mukohataei type strain (arg-2).</title>
        <authorList>
            <person name="Tindall B.J."/>
            <person name="Schneider S."/>
            <person name="Lapidus A."/>
            <person name="Copeland A."/>
            <person name="Glavina Del Rio T."/>
            <person name="Nolan M."/>
            <person name="Lucas S."/>
            <person name="Chen F."/>
            <person name="Tice H."/>
            <person name="Cheng J.F."/>
            <person name="Saunders E."/>
            <person name="Bruce D."/>
            <person name="Goodwin L."/>
            <person name="Pitluck S."/>
            <person name="Mikhailova N."/>
            <person name="Pati A."/>
            <person name="Ivanova N."/>
            <person name="Mavrommatis K."/>
            <person name="Chen A."/>
            <person name="Palaniappan K."/>
            <person name="Chain P."/>
            <person name="Land M."/>
            <person name="Hauser L."/>
            <person name="Chang Y.J."/>
            <person name="Jeffries C.D."/>
            <person name="Brettin T."/>
            <person name="Han C."/>
            <person name="Rohde M."/>
            <person name="Goker M."/>
            <person name="Bristow J."/>
            <person name="Eisen J.A."/>
            <person name="Markowitz V."/>
            <person name="Hugenholtz P."/>
            <person name="Klenk H.P."/>
            <person name="Kyrpides N.C."/>
            <person name="Detter J.C."/>
        </authorList>
    </citation>
    <scope>NUCLEOTIDE SEQUENCE [LARGE SCALE GENOMIC DNA]</scope>
    <source>
        <strain evidence="4">ATCC 700874 / DSM 12286 / JCM 9738 / NCIMB 13541</strain>
    </source>
</reference>
<dbReference type="EMBL" id="CP001688">
    <property type="protein sequence ID" value="ACV47330.1"/>
    <property type="molecule type" value="Genomic_DNA"/>
</dbReference>